<evidence type="ECO:0000256" key="1">
    <source>
        <dbReference type="SAM" id="MobiDB-lite"/>
    </source>
</evidence>
<name>A0AAD7GER4_MYCRO</name>
<comment type="caution">
    <text evidence="2">The sequence shown here is derived from an EMBL/GenBank/DDBJ whole genome shotgun (WGS) entry which is preliminary data.</text>
</comment>
<reference evidence="2" key="1">
    <citation type="submission" date="2023-03" db="EMBL/GenBank/DDBJ databases">
        <title>Massive genome expansion in bonnet fungi (Mycena s.s.) driven by repeated elements and novel gene families across ecological guilds.</title>
        <authorList>
            <consortium name="Lawrence Berkeley National Laboratory"/>
            <person name="Harder C.B."/>
            <person name="Miyauchi S."/>
            <person name="Viragh M."/>
            <person name="Kuo A."/>
            <person name="Thoen E."/>
            <person name="Andreopoulos B."/>
            <person name="Lu D."/>
            <person name="Skrede I."/>
            <person name="Drula E."/>
            <person name="Henrissat B."/>
            <person name="Morin E."/>
            <person name="Kohler A."/>
            <person name="Barry K."/>
            <person name="LaButti K."/>
            <person name="Morin E."/>
            <person name="Salamov A."/>
            <person name="Lipzen A."/>
            <person name="Mereny Z."/>
            <person name="Hegedus B."/>
            <person name="Baldrian P."/>
            <person name="Stursova M."/>
            <person name="Weitz H."/>
            <person name="Taylor A."/>
            <person name="Grigoriev I.V."/>
            <person name="Nagy L.G."/>
            <person name="Martin F."/>
            <person name="Kauserud H."/>
        </authorList>
    </citation>
    <scope>NUCLEOTIDE SEQUENCE</scope>
    <source>
        <strain evidence="2">CBHHK067</strain>
    </source>
</reference>
<organism evidence="2 3">
    <name type="scientific">Mycena rosella</name>
    <name type="common">Pink bonnet</name>
    <name type="synonym">Agaricus rosellus</name>
    <dbReference type="NCBI Taxonomy" id="1033263"/>
    <lineage>
        <taxon>Eukaryota</taxon>
        <taxon>Fungi</taxon>
        <taxon>Dikarya</taxon>
        <taxon>Basidiomycota</taxon>
        <taxon>Agaricomycotina</taxon>
        <taxon>Agaricomycetes</taxon>
        <taxon>Agaricomycetidae</taxon>
        <taxon>Agaricales</taxon>
        <taxon>Marasmiineae</taxon>
        <taxon>Mycenaceae</taxon>
        <taxon>Mycena</taxon>
    </lineage>
</organism>
<proteinExistence type="predicted"/>
<feature type="region of interest" description="Disordered" evidence="1">
    <location>
        <begin position="162"/>
        <end position="275"/>
    </location>
</feature>
<feature type="compositionally biased region" description="Pro residues" evidence="1">
    <location>
        <begin position="178"/>
        <end position="193"/>
    </location>
</feature>
<accession>A0AAD7GER4</accession>
<gene>
    <name evidence="2" type="ORF">B0H17DRAFT_1136153</name>
</gene>
<feature type="compositionally biased region" description="Acidic residues" evidence="1">
    <location>
        <begin position="258"/>
        <end position="268"/>
    </location>
</feature>
<dbReference type="Proteomes" id="UP001221757">
    <property type="component" value="Unassembled WGS sequence"/>
</dbReference>
<sequence>MLPPVPSQSYEHFVRPEFPYPNAKRLRKSGHHANDPVRTDTVKGNKIIDYVSRLVRYDAVWLKFEGEGGEGEIFLHAGFGPVPESLALEWFSNIVLRGQNWMLALEMPGADIQSTQCLFKPSCLRILKYWPALFKFGSAQSANRVETARGLEREKYMISKHQSSEFEANRYPEIPTIIPTPHPQTPDPSPPINDAPVTHSATPHNNDTHPKPRRPRDVQVTREARTAAFRDDEVAHEHDEPALLPCGRAVGGGARGGEEEEKGEEDGDVAAHGML</sequence>
<protein>
    <submittedName>
        <fullName evidence="2">Uncharacterized protein</fullName>
    </submittedName>
</protein>
<dbReference type="EMBL" id="JARKIE010000086">
    <property type="protein sequence ID" value="KAJ7687602.1"/>
    <property type="molecule type" value="Genomic_DNA"/>
</dbReference>
<dbReference type="AlphaFoldDB" id="A0AAD7GER4"/>
<evidence type="ECO:0000313" key="3">
    <source>
        <dbReference type="Proteomes" id="UP001221757"/>
    </source>
</evidence>
<keyword evidence="3" id="KW-1185">Reference proteome</keyword>
<evidence type="ECO:0000313" key="2">
    <source>
        <dbReference type="EMBL" id="KAJ7687602.1"/>
    </source>
</evidence>
<feature type="compositionally biased region" description="Basic and acidic residues" evidence="1">
    <location>
        <begin position="206"/>
        <end position="241"/>
    </location>
</feature>